<comment type="caution">
    <text evidence="3">The sequence shown here is derived from an EMBL/GenBank/DDBJ whole genome shotgun (WGS) entry which is preliminary data.</text>
</comment>
<dbReference type="InterPro" id="IPR010982">
    <property type="entry name" value="Lambda_DNA-bd_dom_sf"/>
</dbReference>
<dbReference type="EMBL" id="BAAABV010000015">
    <property type="protein sequence ID" value="GAA0291271.1"/>
    <property type="molecule type" value="Genomic_DNA"/>
</dbReference>
<dbReference type="CDD" id="cd00093">
    <property type="entry name" value="HTH_XRE"/>
    <property type="match status" value="1"/>
</dbReference>
<dbReference type="Proteomes" id="UP001501867">
    <property type="component" value="Unassembled WGS sequence"/>
</dbReference>
<sequence length="268" mass="29154">MAGKGVAVGRPELPVDSTSPDRGLLASRLRELRRSARLTYDELAVKTSLSPATLKRAASGRSVPSWDTVEAFAGVCGGDLDAVRALWENARITGRGRLRELRRPGSPELITTRGALSEALEYFYERAGAPSLRRLQELAGGRHLLPVSSAARIVGRQALPASRQQCAAFLTACGITGSRLERWADAFVRITSSREAVQQPEDVVRAAWVVAADRTRFTDALEALTSQAEGSGLKLNFVPRSKLVRMYGAHFQGRSRTLAMEWQPTRAG</sequence>
<evidence type="ECO:0000256" key="1">
    <source>
        <dbReference type="SAM" id="MobiDB-lite"/>
    </source>
</evidence>
<feature type="region of interest" description="Disordered" evidence="1">
    <location>
        <begin position="1"/>
        <end position="21"/>
    </location>
</feature>
<dbReference type="PROSITE" id="PS50943">
    <property type="entry name" value="HTH_CROC1"/>
    <property type="match status" value="1"/>
</dbReference>
<dbReference type="Pfam" id="PF13560">
    <property type="entry name" value="HTH_31"/>
    <property type="match status" value="1"/>
</dbReference>
<dbReference type="Gene3D" id="1.10.260.40">
    <property type="entry name" value="lambda repressor-like DNA-binding domains"/>
    <property type="match status" value="1"/>
</dbReference>
<evidence type="ECO:0000259" key="2">
    <source>
        <dbReference type="PROSITE" id="PS50943"/>
    </source>
</evidence>
<organism evidence="3 4">
    <name type="scientific">Streptomyces polychromogenes</name>
    <dbReference type="NCBI Taxonomy" id="67342"/>
    <lineage>
        <taxon>Bacteria</taxon>
        <taxon>Bacillati</taxon>
        <taxon>Actinomycetota</taxon>
        <taxon>Actinomycetes</taxon>
        <taxon>Kitasatosporales</taxon>
        <taxon>Streptomycetaceae</taxon>
        <taxon>Streptomyces</taxon>
    </lineage>
</organism>
<dbReference type="SUPFAM" id="SSF47413">
    <property type="entry name" value="lambda repressor-like DNA-binding domains"/>
    <property type="match status" value="1"/>
</dbReference>
<evidence type="ECO:0000313" key="4">
    <source>
        <dbReference type="Proteomes" id="UP001501867"/>
    </source>
</evidence>
<dbReference type="SMART" id="SM00530">
    <property type="entry name" value="HTH_XRE"/>
    <property type="match status" value="1"/>
</dbReference>
<accession>A0ABN0VDW8</accession>
<proteinExistence type="predicted"/>
<dbReference type="InterPro" id="IPR001387">
    <property type="entry name" value="Cro/C1-type_HTH"/>
</dbReference>
<reference evidence="3 4" key="1">
    <citation type="journal article" date="2019" name="Int. J. Syst. Evol. Microbiol.">
        <title>The Global Catalogue of Microorganisms (GCM) 10K type strain sequencing project: providing services to taxonomists for standard genome sequencing and annotation.</title>
        <authorList>
            <consortium name="The Broad Institute Genomics Platform"/>
            <consortium name="The Broad Institute Genome Sequencing Center for Infectious Disease"/>
            <person name="Wu L."/>
            <person name="Ma J."/>
        </authorList>
    </citation>
    <scope>NUCLEOTIDE SEQUENCE [LARGE SCALE GENOMIC DNA]</scope>
    <source>
        <strain evidence="3 4">JCM 4505</strain>
    </source>
</reference>
<evidence type="ECO:0000313" key="3">
    <source>
        <dbReference type="EMBL" id="GAA0291271.1"/>
    </source>
</evidence>
<keyword evidence="4" id="KW-1185">Reference proteome</keyword>
<name>A0ABN0VDW8_9ACTN</name>
<gene>
    <name evidence="3" type="ORF">GCM10010302_32300</name>
</gene>
<feature type="domain" description="HTH cro/C1-type" evidence="2">
    <location>
        <begin position="29"/>
        <end position="83"/>
    </location>
</feature>
<protein>
    <recommendedName>
        <fullName evidence="2">HTH cro/C1-type domain-containing protein</fullName>
    </recommendedName>
</protein>